<dbReference type="PANTHER" id="PTHR30304">
    <property type="entry name" value="D-TAGATOSE-1,6-BISPHOSPHATE ALDOLASE"/>
    <property type="match status" value="1"/>
</dbReference>
<comment type="cofactor">
    <cofactor evidence="2">
        <name>Zn(2+)</name>
        <dbReference type="ChEBI" id="CHEBI:29105"/>
    </cofactor>
    <text evidence="2">Binds 2 Zn(2+) ions per subunit. One is catalytic and the other provides a structural contribution.</text>
</comment>
<accession>A0A0G1M8Y7</accession>
<organism evidence="3 4">
    <name type="scientific">Candidatus Giovannonibacteria bacterium GW2011_GWA2_45_21</name>
    <dbReference type="NCBI Taxonomy" id="1618649"/>
    <lineage>
        <taxon>Bacteria</taxon>
        <taxon>Candidatus Giovannoniibacteriota</taxon>
    </lineage>
</organism>
<evidence type="ECO:0000313" key="3">
    <source>
        <dbReference type="EMBL" id="KKU04731.1"/>
    </source>
</evidence>
<gene>
    <name evidence="3" type="ORF">UX06_C0010G0010</name>
</gene>
<dbReference type="CDD" id="cd00947">
    <property type="entry name" value="TBP_aldolase_IIB"/>
    <property type="match status" value="1"/>
</dbReference>
<evidence type="ECO:0000256" key="1">
    <source>
        <dbReference type="PIRSR" id="PIRSR001359-1"/>
    </source>
</evidence>
<dbReference type="GO" id="GO:0016832">
    <property type="term" value="F:aldehyde-lyase activity"/>
    <property type="evidence" value="ECO:0007669"/>
    <property type="project" value="InterPro"/>
</dbReference>
<keyword evidence="2" id="KW-0479">Metal-binding</keyword>
<dbReference type="InterPro" id="IPR013785">
    <property type="entry name" value="Aldolase_TIM"/>
</dbReference>
<proteinExistence type="predicted"/>
<dbReference type="PIRSF" id="PIRSF001359">
    <property type="entry name" value="F_bP_aldolase_II"/>
    <property type="match status" value="1"/>
</dbReference>
<feature type="binding site" evidence="2">
    <location>
        <position position="185"/>
    </location>
    <ligand>
        <name>Zn(2+)</name>
        <dbReference type="ChEBI" id="CHEBI:29105"/>
        <label>1</label>
        <note>catalytic</note>
    </ligand>
</feature>
<dbReference type="Gene3D" id="3.20.20.70">
    <property type="entry name" value="Aldolase class I"/>
    <property type="match status" value="1"/>
</dbReference>
<feature type="binding site" evidence="2">
    <location>
        <position position="102"/>
    </location>
    <ligand>
        <name>Zn(2+)</name>
        <dbReference type="ChEBI" id="CHEBI:29105"/>
        <label>2</label>
    </ligand>
</feature>
<dbReference type="GO" id="GO:0005975">
    <property type="term" value="P:carbohydrate metabolic process"/>
    <property type="evidence" value="ECO:0007669"/>
    <property type="project" value="InterPro"/>
</dbReference>
<feature type="binding site" evidence="2">
    <location>
        <position position="134"/>
    </location>
    <ligand>
        <name>Zn(2+)</name>
        <dbReference type="ChEBI" id="CHEBI:29105"/>
        <label>2</label>
    </ligand>
</feature>
<sequence>MKTLRERLTEARAKKVAVGHFNISNLETLWGIFHAAQNIATPVIIGLSDGERDFVGVRQAVALVKSLRDQFDFPIFINADHVSSFERYKEAIDAGFDAAMFDGSELPLAENIKITKQCVEYARQKNSEIVTEGEIGFIGKSSKIHDVLPVGAALTEEMLTKPIDAKKFVAETGVDLLAPAIGNIHGMLRNAKNPALHIGRIKEISEAVNIPLVLHGGSGSAPEEFQAAIAAGVTIVHINTELRVAYRQALQKSLQENPEEVAPYKYLKEPLKAVQKVVEEKLKIFNKI</sequence>
<comment type="caution">
    <text evidence="3">The sequence shown here is derived from an EMBL/GenBank/DDBJ whole genome shotgun (WGS) entry which is preliminary data.</text>
</comment>
<protein>
    <submittedName>
        <fullName evidence="3">Ketose-bisphosphate aldolase, class-II</fullName>
    </submittedName>
</protein>
<dbReference type="Proteomes" id="UP000034696">
    <property type="component" value="Unassembled WGS sequence"/>
</dbReference>
<feature type="binding site" evidence="2">
    <location>
        <position position="215"/>
    </location>
    <ligand>
        <name>Zn(2+)</name>
        <dbReference type="ChEBI" id="CHEBI:29105"/>
        <label>1</label>
        <note>catalytic</note>
    </ligand>
</feature>
<dbReference type="SUPFAM" id="SSF51569">
    <property type="entry name" value="Aldolase"/>
    <property type="match status" value="1"/>
</dbReference>
<dbReference type="GO" id="GO:0008270">
    <property type="term" value="F:zinc ion binding"/>
    <property type="evidence" value="ECO:0007669"/>
    <property type="project" value="InterPro"/>
</dbReference>
<dbReference type="NCBIfam" id="TIGR00167">
    <property type="entry name" value="cbbA"/>
    <property type="match status" value="1"/>
</dbReference>
<feature type="binding site" evidence="2">
    <location>
        <position position="81"/>
    </location>
    <ligand>
        <name>Zn(2+)</name>
        <dbReference type="ChEBI" id="CHEBI:29105"/>
        <label>1</label>
        <note>catalytic</note>
    </ligand>
</feature>
<dbReference type="EMBL" id="LCKT01000010">
    <property type="protein sequence ID" value="KKU04731.1"/>
    <property type="molecule type" value="Genomic_DNA"/>
</dbReference>
<evidence type="ECO:0000313" key="4">
    <source>
        <dbReference type="Proteomes" id="UP000034696"/>
    </source>
</evidence>
<evidence type="ECO:0000256" key="2">
    <source>
        <dbReference type="PIRSR" id="PIRSR001359-3"/>
    </source>
</evidence>
<dbReference type="Pfam" id="PF01116">
    <property type="entry name" value="F_bP_aldolase"/>
    <property type="match status" value="1"/>
</dbReference>
<dbReference type="PANTHER" id="PTHR30304:SF0">
    <property type="entry name" value="D-TAGATOSE-1,6-BISPHOSPHATE ALDOLASE SUBUNIT GATY-RELATED"/>
    <property type="match status" value="1"/>
</dbReference>
<dbReference type="InterPro" id="IPR000771">
    <property type="entry name" value="FBA_II"/>
</dbReference>
<dbReference type="InterPro" id="IPR050246">
    <property type="entry name" value="Class_II_FBP_aldolase"/>
</dbReference>
<reference evidence="3 4" key="1">
    <citation type="journal article" date="2015" name="Nature">
        <title>rRNA introns, odd ribosomes, and small enigmatic genomes across a large radiation of phyla.</title>
        <authorList>
            <person name="Brown C.T."/>
            <person name="Hug L.A."/>
            <person name="Thomas B.C."/>
            <person name="Sharon I."/>
            <person name="Castelle C.J."/>
            <person name="Singh A."/>
            <person name="Wilkins M.J."/>
            <person name="Williams K.H."/>
            <person name="Banfield J.F."/>
        </authorList>
    </citation>
    <scope>NUCLEOTIDE SEQUENCE [LARGE SCALE GENOMIC DNA]</scope>
</reference>
<keyword evidence="2" id="KW-0862">Zinc</keyword>
<feature type="active site" description="Proton donor" evidence="1">
    <location>
        <position position="80"/>
    </location>
</feature>
<dbReference type="AlphaFoldDB" id="A0A0G1M8Y7"/>
<name>A0A0G1M8Y7_9BACT</name>